<dbReference type="FunFam" id="4.10.860.120:FF:000004">
    <property type="entry name" value="DNA-directed RNA polymerase subunit"/>
    <property type="match status" value="1"/>
</dbReference>
<dbReference type="GO" id="GO:0006351">
    <property type="term" value="P:DNA-templated transcription"/>
    <property type="evidence" value="ECO:0007669"/>
    <property type="project" value="InterPro"/>
</dbReference>
<dbReference type="CDD" id="cd02583">
    <property type="entry name" value="RNAP_III_RPC1_N"/>
    <property type="match status" value="1"/>
</dbReference>
<evidence type="ECO:0000256" key="12">
    <source>
        <dbReference type="ARBA" id="ARBA00048552"/>
    </source>
</evidence>
<evidence type="ECO:0000256" key="2">
    <source>
        <dbReference type="ARBA" id="ARBA00006460"/>
    </source>
</evidence>
<keyword evidence="4 14" id="KW-0240">DNA-directed RNA polymerase</keyword>
<feature type="domain" description="RNA polymerase N-terminal" evidence="15">
    <location>
        <begin position="244"/>
        <end position="544"/>
    </location>
</feature>
<dbReference type="InterPro" id="IPR015700">
    <property type="entry name" value="RPC1"/>
</dbReference>
<dbReference type="SUPFAM" id="SSF64484">
    <property type="entry name" value="beta and beta-prime subunits of DNA dependent RNA-polymerase"/>
    <property type="match status" value="1"/>
</dbReference>
<dbReference type="GO" id="GO:0003899">
    <property type="term" value="F:DNA-directed RNA polymerase activity"/>
    <property type="evidence" value="ECO:0007669"/>
    <property type="project" value="UniProtKB-EC"/>
</dbReference>
<keyword evidence="6 14" id="KW-0548">Nucleotidyltransferase</keyword>
<dbReference type="FunFam" id="2.40.40.20:FF:000019">
    <property type="entry name" value="DNA-directed RNA polymerase II subunit RPB1"/>
    <property type="match status" value="1"/>
</dbReference>
<dbReference type="Pfam" id="PF04997">
    <property type="entry name" value="RNA_pol_Rpb1_1"/>
    <property type="match status" value="1"/>
</dbReference>
<comment type="subcellular location">
    <subcellularLocation>
        <location evidence="1">Nucleus</location>
    </subcellularLocation>
</comment>
<dbReference type="FunFam" id="1.10.150.390:FF:000004">
    <property type="entry name" value="DNA-directed RNA polymerase subunit"/>
    <property type="match status" value="1"/>
</dbReference>
<evidence type="ECO:0000256" key="13">
    <source>
        <dbReference type="ARBA" id="ARBA00058108"/>
    </source>
</evidence>
<keyword evidence="9" id="KW-0460">Magnesium</keyword>
<dbReference type="Gene3D" id="6.20.50.80">
    <property type="match status" value="1"/>
</dbReference>
<dbReference type="SMART" id="SM00663">
    <property type="entry name" value="RPOLA_N"/>
    <property type="match status" value="1"/>
</dbReference>
<comment type="subunit">
    <text evidence="3">Component of the RNA polymerase III (Pol III) complex consisting of 17 subunits.</text>
</comment>
<dbReference type="GO" id="GO:0000428">
    <property type="term" value="C:DNA-directed RNA polymerase complex"/>
    <property type="evidence" value="ECO:0007669"/>
    <property type="project" value="UniProtKB-KW"/>
</dbReference>
<dbReference type="Gene3D" id="4.10.860.120">
    <property type="entry name" value="RNA polymerase II, clamp domain"/>
    <property type="match status" value="1"/>
</dbReference>
<evidence type="ECO:0000256" key="9">
    <source>
        <dbReference type="ARBA" id="ARBA00022842"/>
    </source>
</evidence>
<keyword evidence="7" id="KW-0479">Metal-binding</keyword>
<dbReference type="EC" id="2.7.7.6" evidence="14"/>
<dbReference type="Pfam" id="PF04998">
    <property type="entry name" value="RNA_pol_Rpb1_5"/>
    <property type="match status" value="1"/>
</dbReference>
<evidence type="ECO:0000256" key="6">
    <source>
        <dbReference type="ARBA" id="ARBA00022695"/>
    </source>
</evidence>
<proteinExistence type="inferred from homology"/>
<dbReference type="GO" id="GO:0005634">
    <property type="term" value="C:nucleus"/>
    <property type="evidence" value="ECO:0007669"/>
    <property type="project" value="UniProtKB-SubCell"/>
</dbReference>
<comment type="caution">
    <text evidence="16">The sequence shown here is derived from an EMBL/GenBank/DDBJ whole genome shotgun (WGS) entry which is preliminary data.</text>
</comment>
<dbReference type="InterPro" id="IPR038120">
    <property type="entry name" value="Rpb1_funnel_sf"/>
</dbReference>
<dbReference type="Gene3D" id="1.10.274.100">
    <property type="entry name" value="RNA polymerase Rpb1, domain 3"/>
    <property type="match status" value="1"/>
</dbReference>
<dbReference type="PANTHER" id="PTHR48446">
    <property type="entry name" value="DNA-DIRECTED RNA POLYMERASE SUBUNIT BETA' N-TERMINAL SECTION"/>
    <property type="match status" value="1"/>
</dbReference>
<keyword evidence="8" id="KW-0862">Zinc</keyword>
<dbReference type="Gene3D" id="3.30.1490.180">
    <property type="entry name" value="RNA polymerase ii"/>
    <property type="match status" value="1"/>
</dbReference>
<dbReference type="InterPro" id="IPR006592">
    <property type="entry name" value="RNA_pol_N"/>
</dbReference>
<dbReference type="FunFam" id="1.10.132.30:FF:000001">
    <property type="entry name" value="DNA-directed RNA polymerase subunit"/>
    <property type="match status" value="1"/>
</dbReference>
<evidence type="ECO:0000313" key="16">
    <source>
        <dbReference type="EMBL" id="KAF8901698.1"/>
    </source>
</evidence>
<dbReference type="PANTHER" id="PTHR48446:SF1">
    <property type="entry name" value="DNA-DIRECTED RNA POLYMERASE SUBUNIT BETA' N-TERMINAL SECTION"/>
    <property type="match status" value="1"/>
</dbReference>
<dbReference type="InterPro" id="IPR042102">
    <property type="entry name" value="RNA_pol_Rpb1_3_sf"/>
</dbReference>
<keyword evidence="17" id="KW-1185">Reference proteome</keyword>
<comment type="similarity">
    <text evidence="2 14">Belongs to the RNA polymerase beta' chain family.</text>
</comment>
<dbReference type="InterPro" id="IPR035697">
    <property type="entry name" value="RNAP_III_RPC1_N"/>
</dbReference>
<dbReference type="InterPro" id="IPR007081">
    <property type="entry name" value="RNA_pol_Rpb1_5"/>
</dbReference>
<dbReference type="InterPro" id="IPR035698">
    <property type="entry name" value="RNAP_III_Rpc1_C"/>
</dbReference>
<dbReference type="InterPro" id="IPR007066">
    <property type="entry name" value="RNA_pol_Rpb1_3"/>
</dbReference>
<evidence type="ECO:0000256" key="4">
    <source>
        <dbReference type="ARBA" id="ARBA00022478"/>
    </source>
</evidence>
<keyword evidence="10 14" id="KW-0804">Transcription</keyword>
<comment type="function">
    <text evidence="13">DNA-dependent RNA polymerase catalyzes the transcription of DNA into RNA using the four ribonucleoside triphosphates as substrates. Largest and catalytic core component of RNA polymerase III which synthesizes small RNAs, such as 5S rRNA and tRNAs. Forms the polymerase active center together with the second largest subunit. A single-stranded DNA template strand of the promoter is positioned within the central active site cleft of Pol III. A bridging helix emanates from RPC1 and crosses the cleft near the catalytic site and is thought to promote translocation of Pol III by acting as a ratchet that moves the RNA-DNA hybrid through the active site by switching from straight to bent conformations at each step of nucleotide addition.</text>
</comment>
<evidence type="ECO:0000313" key="17">
    <source>
        <dbReference type="Proteomes" id="UP000724874"/>
    </source>
</evidence>
<keyword evidence="11" id="KW-0539">Nucleus</keyword>
<dbReference type="InterPro" id="IPR000722">
    <property type="entry name" value="RNA_pol_asu"/>
</dbReference>
<dbReference type="Pfam" id="PF00623">
    <property type="entry name" value="RNA_pol_Rpb1_2"/>
    <property type="match status" value="1"/>
</dbReference>
<evidence type="ECO:0000256" key="5">
    <source>
        <dbReference type="ARBA" id="ARBA00022679"/>
    </source>
</evidence>
<dbReference type="InterPro" id="IPR007080">
    <property type="entry name" value="RNA_pol_Rpb1_1"/>
</dbReference>
<evidence type="ECO:0000256" key="14">
    <source>
        <dbReference type="RuleBase" id="RU004279"/>
    </source>
</evidence>
<dbReference type="Gene3D" id="1.10.150.390">
    <property type="match status" value="1"/>
</dbReference>
<gene>
    <name evidence="16" type="ORF">CPB84DRAFT_1777218</name>
</gene>
<dbReference type="FunFam" id="3.30.1490.180:FF:000002">
    <property type="entry name" value="DNA-directed RNA polymerase subunit"/>
    <property type="match status" value="1"/>
</dbReference>
<evidence type="ECO:0000256" key="1">
    <source>
        <dbReference type="ARBA" id="ARBA00004123"/>
    </source>
</evidence>
<dbReference type="Gene3D" id="1.10.132.30">
    <property type="match status" value="1"/>
</dbReference>
<dbReference type="FunFam" id="1.10.274.100:FF:000005">
    <property type="entry name" value="DNA-directed RNA polymerase subunit"/>
    <property type="match status" value="1"/>
</dbReference>
<evidence type="ECO:0000259" key="15">
    <source>
        <dbReference type="SMART" id="SM00663"/>
    </source>
</evidence>
<dbReference type="Proteomes" id="UP000724874">
    <property type="component" value="Unassembled WGS sequence"/>
</dbReference>
<dbReference type="InterPro" id="IPR007083">
    <property type="entry name" value="RNA_pol_Rpb1_4"/>
</dbReference>
<protein>
    <recommendedName>
        <fullName evidence="14">DNA-directed RNA polymerase subunit</fullName>
        <ecNumber evidence="14">2.7.7.6</ecNumber>
    </recommendedName>
</protein>
<dbReference type="GO" id="GO:0046872">
    <property type="term" value="F:metal ion binding"/>
    <property type="evidence" value="ECO:0007669"/>
    <property type="project" value="UniProtKB-KW"/>
</dbReference>
<organism evidence="16 17">
    <name type="scientific">Gymnopilus junonius</name>
    <name type="common">Spectacular rustgill mushroom</name>
    <name type="synonym">Gymnopilus spectabilis subsp. junonius</name>
    <dbReference type="NCBI Taxonomy" id="109634"/>
    <lineage>
        <taxon>Eukaryota</taxon>
        <taxon>Fungi</taxon>
        <taxon>Dikarya</taxon>
        <taxon>Basidiomycota</taxon>
        <taxon>Agaricomycotina</taxon>
        <taxon>Agaricomycetes</taxon>
        <taxon>Agaricomycetidae</taxon>
        <taxon>Agaricales</taxon>
        <taxon>Agaricineae</taxon>
        <taxon>Hymenogastraceae</taxon>
        <taxon>Gymnopilus</taxon>
    </lineage>
</organism>
<evidence type="ECO:0000256" key="7">
    <source>
        <dbReference type="ARBA" id="ARBA00022723"/>
    </source>
</evidence>
<name>A0A9P5NQ14_GYMJU</name>
<dbReference type="EMBL" id="JADNYJ010000040">
    <property type="protein sequence ID" value="KAF8901698.1"/>
    <property type="molecule type" value="Genomic_DNA"/>
</dbReference>
<dbReference type="InterPro" id="IPR044893">
    <property type="entry name" value="RNA_pol_Rpb1_clamp_domain"/>
</dbReference>
<sequence length="1402" mass="155942">MKEAVSHQAPKVIKKLQFSLLNAQDTVKISEFEVTHRDLYTPTDRLPVKNGVLDRRLGTTEKNAFCETCGQSSVNCVGHYAYIKLIVPVFHIGYFKHTIAILQAICKTCARVLLDEPDRRTYLKRFRRPNLENIQRQALSKAVNTMARKVVYCPYCSATNGAVKKAGALKIIHDKFRAKKTADELEKFRMTFASAVEAQKELGLYINKAVHEDLNPLKVLDLFRRISDEDCELLGLNPAYGRPEEFIWQYISVPPVCIRPSVAQDGASNEDDLTVKLTEIVFTNALIKQGLSKGAPTPQFMEQWEFLQLSVAMYINSELPGVPSQLGQKPIRGFVQRLKGKQGRFRGNLSGKRVDFSGRTVISPDPNLRIDEVAVPERVAKILTYPERVTAHNITVLRQAVRNGPDVHPGANFVARGENKKFLKFGNRAAIADGLAIGDVVERHVIDGDIVLFNRQPSLHKLSIMCHRAKVRPWRTFRLNECVCGPYNADFDGDEMNLHVPQTEEARTEALELMNIKHNLVTPRNGEPVIAAIQDFITASFLLSRKDTFFDRRQFTQICCYFADADMHIDIPPPVIWKPVRLWTGKQIFNVLMRPNKDSKILVNVESKCHKWEEAKDESFPWMKKPAKDLSPNDGWLVIVNSEIMCGVMDKATVGSGKKKSIFGVIMRDYGPHEAAAAMNRLAKLCARWLANYGFSLGINDVIPGPELSQKKDDLVEKAYADCQDLIGLAKKGKLENKPGCDQEQTLEAMISAVLSKVREAVGQICLRELSRQNAPLIMATCGSKGSVINVAQMVACVGQQIIAGHRVPDGFQDRSLPHFPKKSKSPPSKGFVRNSFFSGLRATEFLFHAISGREGLVDTAVKTAETGYMQRRLMKALEDLTTQYDLSVRNSAGGVVQFRYGDDGLDPACLEGDAQPIDLARSLSHALASDKRNGRGLLPYEIMELVDHELSSPRFKNETAPAYVAAVRDFIYQNVAGKVAAVRHSRGMYEALEREVDWDEYTDLSLGASDADKTVVENSSNVTETQLRHFLDLCWVKYVKARIEPGSTVGAVGAQSIGEPGTQMTLKTFHFAGVASMNVTLGVPRIKEIINAAKIISTPIISCKLVTSDSEASARIVKGRLEKTLLGDVASVFEEAWAPQYTYIGIIIDTDAIQKLQLELTIDDIKWGIVAAKKLKIKQESITVIPRKNRLRIYVDGDDKYYRLRELKRGLTEVVVKGVPAIVRAVINIKDKDDARGKKGDKELLVEGYGLQKCMTTEGVVGEHTTSNHVMEVAKVLGIEAARATIINEIQYTMKSHDMIIDPRHVMLLGDVMTYKGEVLGITRFGVAKMKDSVLMLASFEKTTDHLFDASAYGKTDSIAGVSESIIMGNPAAMCGTSMPALFSVSPVIRKPRKLLFENAL</sequence>
<dbReference type="GO" id="GO:0003677">
    <property type="term" value="F:DNA binding"/>
    <property type="evidence" value="ECO:0007669"/>
    <property type="project" value="InterPro"/>
</dbReference>
<comment type="catalytic activity">
    <reaction evidence="12 14">
        <text>RNA(n) + a ribonucleoside 5'-triphosphate = RNA(n+1) + diphosphate</text>
        <dbReference type="Rhea" id="RHEA:21248"/>
        <dbReference type="Rhea" id="RHEA-COMP:14527"/>
        <dbReference type="Rhea" id="RHEA-COMP:17342"/>
        <dbReference type="ChEBI" id="CHEBI:33019"/>
        <dbReference type="ChEBI" id="CHEBI:61557"/>
        <dbReference type="ChEBI" id="CHEBI:140395"/>
        <dbReference type="EC" id="2.7.7.6"/>
    </reaction>
</comment>
<dbReference type="Gene3D" id="6.10.250.2940">
    <property type="match status" value="1"/>
</dbReference>
<dbReference type="Pfam" id="PF04983">
    <property type="entry name" value="RNA_pol_Rpb1_3"/>
    <property type="match status" value="1"/>
</dbReference>
<dbReference type="OrthoDB" id="270392at2759"/>
<accession>A0A9P5NQ14</accession>
<keyword evidence="5 14" id="KW-0808">Transferase</keyword>
<evidence type="ECO:0000256" key="8">
    <source>
        <dbReference type="ARBA" id="ARBA00022833"/>
    </source>
</evidence>
<dbReference type="Gene3D" id="2.40.40.20">
    <property type="match status" value="1"/>
</dbReference>
<evidence type="ECO:0000256" key="11">
    <source>
        <dbReference type="ARBA" id="ARBA00023242"/>
    </source>
</evidence>
<dbReference type="CDD" id="cd02736">
    <property type="entry name" value="RNAP_III_Rpc1_C"/>
    <property type="match status" value="1"/>
</dbReference>
<dbReference type="Pfam" id="PF05000">
    <property type="entry name" value="RNA_pol_Rpb1_4"/>
    <property type="match status" value="1"/>
</dbReference>
<dbReference type="NCBIfam" id="NF006336">
    <property type="entry name" value="PRK08566.1"/>
    <property type="match status" value="1"/>
</dbReference>
<evidence type="ECO:0000256" key="3">
    <source>
        <dbReference type="ARBA" id="ARBA00011206"/>
    </source>
</evidence>
<reference evidence="16" key="1">
    <citation type="submission" date="2020-11" db="EMBL/GenBank/DDBJ databases">
        <authorList>
            <consortium name="DOE Joint Genome Institute"/>
            <person name="Ahrendt S."/>
            <person name="Riley R."/>
            <person name="Andreopoulos W."/>
            <person name="LaButti K."/>
            <person name="Pangilinan J."/>
            <person name="Ruiz-duenas F.J."/>
            <person name="Barrasa J.M."/>
            <person name="Sanchez-Garcia M."/>
            <person name="Camarero S."/>
            <person name="Miyauchi S."/>
            <person name="Serrano A."/>
            <person name="Linde D."/>
            <person name="Babiker R."/>
            <person name="Drula E."/>
            <person name="Ayuso-Fernandez I."/>
            <person name="Pacheco R."/>
            <person name="Padilla G."/>
            <person name="Ferreira P."/>
            <person name="Barriuso J."/>
            <person name="Kellner H."/>
            <person name="Castanera R."/>
            <person name="Alfaro M."/>
            <person name="Ramirez L."/>
            <person name="Pisabarro A.G."/>
            <person name="Kuo A."/>
            <person name="Tritt A."/>
            <person name="Lipzen A."/>
            <person name="He G."/>
            <person name="Yan M."/>
            <person name="Ng V."/>
            <person name="Cullen D."/>
            <person name="Martin F."/>
            <person name="Rosso M.-N."/>
            <person name="Henrissat B."/>
            <person name="Hibbett D."/>
            <person name="Martinez A.T."/>
            <person name="Grigoriev I.V."/>
        </authorList>
    </citation>
    <scope>NUCLEOTIDE SEQUENCE</scope>
    <source>
        <strain evidence="16">AH 44721</strain>
    </source>
</reference>
<evidence type="ECO:0000256" key="10">
    <source>
        <dbReference type="ARBA" id="ARBA00023163"/>
    </source>
</evidence>